<dbReference type="OrthoDB" id="67027at2759"/>
<proteinExistence type="predicted"/>
<accession>A0A0L1IME7</accession>
<dbReference type="EMBL" id="JNOM01000608">
    <property type="protein sequence ID" value="KNG80425.1"/>
    <property type="molecule type" value="Genomic_DNA"/>
</dbReference>
<reference evidence="2 3" key="1">
    <citation type="submission" date="2014-06" db="EMBL/GenBank/DDBJ databases">
        <title>The Genome of the Aflatoxigenic Filamentous Fungus Aspergillus nomius.</title>
        <authorList>
            <person name="Moore M.G."/>
            <person name="Shannon B.M."/>
            <person name="Brian M.M."/>
        </authorList>
    </citation>
    <scope>NUCLEOTIDE SEQUENCE [LARGE SCALE GENOMIC DNA]</scope>
    <source>
        <strain evidence="2 3">NRRL 13137</strain>
    </source>
</reference>
<dbReference type="GO" id="GO:0006396">
    <property type="term" value="P:RNA processing"/>
    <property type="evidence" value="ECO:0007669"/>
    <property type="project" value="InterPro"/>
</dbReference>
<dbReference type="Pfam" id="PF00636">
    <property type="entry name" value="Ribonuclease_3"/>
    <property type="match status" value="1"/>
</dbReference>
<protein>
    <submittedName>
        <fullName evidence="2">RNAse III</fullName>
    </submittedName>
</protein>
<dbReference type="GO" id="GO:0004525">
    <property type="term" value="F:ribonuclease III activity"/>
    <property type="evidence" value="ECO:0007669"/>
    <property type="project" value="InterPro"/>
</dbReference>
<dbReference type="Proteomes" id="UP000037505">
    <property type="component" value="Unassembled WGS sequence"/>
</dbReference>
<gene>
    <name evidence="2" type="ORF">ANOM_011344</name>
</gene>
<evidence type="ECO:0000313" key="3">
    <source>
        <dbReference type="Proteomes" id="UP000037505"/>
    </source>
</evidence>
<evidence type="ECO:0000259" key="1">
    <source>
        <dbReference type="PROSITE" id="PS50142"/>
    </source>
</evidence>
<dbReference type="CDD" id="cd00593">
    <property type="entry name" value="RIBOc"/>
    <property type="match status" value="1"/>
</dbReference>
<dbReference type="SMART" id="SM00535">
    <property type="entry name" value="RIBOc"/>
    <property type="match status" value="1"/>
</dbReference>
<organism evidence="2 3">
    <name type="scientific">Aspergillus nomiae NRRL (strain ATCC 15546 / NRRL 13137 / CBS 260.88 / M93)</name>
    <dbReference type="NCBI Taxonomy" id="1509407"/>
    <lineage>
        <taxon>Eukaryota</taxon>
        <taxon>Fungi</taxon>
        <taxon>Dikarya</taxon>
        <taxon>Ascomycota</taxon>
        <taxon>Pezizomycotina</taxon>
        <taxon>Eurotiomycetes</taxon>
        <taxon>Eurotiomycetidae</taxon>
        <taxon>Eurotiales</taxon>
        <taxon>Aspergillaceae</taxon>
        <taxon>Aspergillus</taxon>
        <taxon>Aspergillus subgen. Circumdati</taxon>
    </lineage>
</organism>
<dbReference type="Gene3D" id="1.10.1520.10">
    <property type="entry name" value="Ribonuclease III domain"/>
    <property type="match status" value="1"/>
</dbReference>
<dbReference type="InterPro" id="IPR036389">
    <property type="entry name" value="RNase_III_sf"/>
</dbReference>
<keyword evidence="3" id="KW-1185">Reference proteome</keyword>
<sequence>MASATTIPSQTLAITHHRTNAIMSRRLIPDDTRIQFVKQMTKHTFTNPATVYEALCTPGSMRIITPHRLDGHKDLAQLGDAALRLILTKDGYQAHATRGQINNTHSSKASNAFLARTGFQKGLDRYLYVNPSQGGTVSDKVMATTVEAILGAVYIDSGENIQAVRSVVAELGLAWPA</sequence>
<dbReference type="InterPro" id="IPR000999">
    <property type="entry name" value="RNase_III_dom"/>
</dbReference>
<dbReference type="SUPFAM" id="SSF69065">
    <property type="entry name" value="RNase III domain-like"/>
    <property type="match status" value="1"/>
</dbReference>
<dbReference type="GeneID" id="26813148"/>
<comment type="caution">
    <text evidence="2">The sequence shown here is derived from an EMBL/GenBank/DDBJ whole genome shotgun (WGS) entry which is preliminary data.</text>
</comment>
<dbReference type="AlphaFoldDB" id="A0A0L1IME7"/>
<dbReference type="PROSITE" id="PS50142">
    <property type="entry name" value="RNASE_3_2"/>
    <property type="match status" value="1"/>
</dbReference>
<name>A0A0L1IME7_ASPN3</name>
<dbReference type="RefSeq" id="XP_015401348.1">
    <property type="nucleotide sequence ID" value="XM_015556600.1"/>
</dbReference>
<feature type="domain" description="RNase III" evidence="1">
    <location>
        <begin position="67"/>
        <end position="158"/>
    </location>
</feature>
<evidence type="ECO:0000313" key="2">
    <source>
        <dbReference type="EMBL" id="KNG80425.1"/>
    </source>
</evidence>
<dbReference type="STRING" id="1509407.A0A0L1IME7"/>